<dbReference type="Proteomes" id="UP001310387">
    <property type="component" value="Unassembled WGS sequence"/>
</dbReference>
<feature type="region of interest" description="Disordered" evidence="1">
    <location>
        <begin position="281"/>
        <end position="340"/>
    </location>
</feature>
<dbReference type="EMBL" id="JBAGLP010000117">
    <property type="protein sequence ID" value="MEG3615374.1"/>
    <property type="molecule type" value="Genomic_DNA"/>
</dbReference>
<feature type="compositionally biased region" description="Low complexity" evidence="1">
    <location>
        <begin position="41"/>
        <end position="52"/>
    </location>
</feature>
<feature type="compositionally biased region" description="Polar residues" evidence="1">
    <location>
        <begin position="292"/>
        <end position="311"/>
    </location>
</feature>
<evidence type="ECO:0008006" key="4">
    <source>
        <dbReference type="Google" id="ProtNLM"/>
    </source>
</evidence>
<proteinExistence type="predicted"/>
<comment type="caution">
    <text evidence="2">The sequence shown here is derived from an EMBL/GenBank/DDBJ whole genome shotgun (WGS) entry which is preliminary data.</text>
</comment>
<name>A0ABU7Z7J0_9MICO</name>
<evidence type="ECO:0000313" key="3">
    <source>
        <dbReference type="Proteomes" id="UP001310387"/>
    </source>
</evidence>
<protein>
    <recommendedName>
        <fullName evidence="4">DUF4439 domain-containing protein</fullName>
    </recommendedName>
</protein>
<organism evidence="2 3">
    <name type="scientific">Isoptericola haloaureus</name>
    <dbReference type="NCBI Taxonomy" id="1542902"/>
    <lineage>
        <taxon>Bacteria</taxon>
        <taxon>Bacillati</taxon>
        <taxon>Actinomycetota</taxon>
        <taxon>Actinomycetes</taxon>
        <taxon>Micrococcales</taxon>
        <taxon>Promicromonosporaceae</taxon>
        <taxon>Isoptericola</taxon>
    </lineage>
</organism>
<keyword evidence="3" id="KW-1185">Reference proteome</keyword>
<dbReference type="RefSeq" id="WP_332902030.1">
    <property type="nucleotide sequence ID" value="NZ_JBAGLP010000117.1"/>
</dbReference>
<reference evidence="2" key="2">
    <citation type="submission" date="2024-02" db="EMBL/GenBank/DDBJ databases">
        <authorList>
            <person name="Prathaban M."/>
            <person name="Mythili R."/>
            <person name="Sharmila Devi N."/>
            <person name="Sobanaa M."/>
            <person name="Prathiviraj R."/>
            <person name="Selvin J."/>
        </authorList>
    </citation>
    <scope>NUCLEOTIDE SEQUENCE</scope>
    <source>
        <strain evidence="2">MP1014</strain>
    </source>
</reference>
<evidence type="ECO:0000313" key="2">
    <source>
        <dbReference type="EMBL" id="MEG3615374.1"/>
    </source>
</evidence>
<accession>A0ABU7Z7J0</accession>
<sequence>MVHPAPPTGDGAHRLHTAGLVAVLVVSLLGLPGDAVTSTGPASQASAPAPRQAPEDRTASAPADPEPTPQPTPTAGRWLPCPRPAQALSALEHVSVTTSRALVARHDALVDLLADTAYWRTLEARHRARAGHPSAGDAGRERTARTAGFWTAVRRGTLHADGDPLDRYLHGRGVAGPDAGRLSPRLGARYAAVHDDLEATLREGLRRGGDRTDFADAVALRDLSHRVAVADRVARVRSVLSVDAALGNPTALGDAVCGWYREARSYADRYAATWAGGADAAGSPAGDLMASGTRQGGSLTNRNRTRTSSIGTAKVEPCSVQTSGTRKSTPDPSTSSRSPR</sequence>
<evidence type="ECO:0000256" key="1">
    <source>
        <dbReference type="SAM" id="MobiDB-lite"/>
    </source>
</evidence>
<reference evidence="2" key="1">
    <citation type="journal article" date="2024" name="Antonie Van Leeuwenhoek">
        <title>Isoptericola haloaureus sp. nov., a dimorphic actinobacterium isolated from mangrove sediments of southeast India, implicating biosaline agricultural significance through nitrogen fixation and salt tolerance genes.</title>
        <authorList>
            <person name="Prathaban M."/>
            <person name="Prathiviraj R."/>
            <person name="Ravichandran M."/>
            <person name="Natarajan S.D."/>
            <person name="Sobanaa M."/>
            <person name="Hari Krishna Kumar S."/>
            <person name="Chandrasekar V."/>
            <person name="Selvin J."/>
        </authorList>
    </citation>
    <scope>NUCLEOTIDE SEQUENCE</scope>
    <source>
        <strain evidence="2">MP1014</strain>
    </source>
</reference>
<gene>
    <name evidence="2" type="ORF">V5O49_09605</name>
</gene>
<feature type="compositionally biased region" description="Low complexity" evidence="1">
    <location>
        <begin position="325"/>
        <end position="340"/>
    </location>
</feature>
<feature type="region of interest" description="Disordered" evidence="1">
    <location>
        <begin position="36"/>
        <end position="81"/>
    </location>
</feature>